<dbReference type="AlphaFoldDB" id="A0A7X0AWC4"/>
<keyword evidence="1" id="KW-1133">Transmembrane helix</keyword>
<evidence type="ECO:0000313" key="3">
    <source>
        <dbReference type="Proteomes" id="UP000539175"/>
    </source>
</evidence>
<organism evidence="2 3">
    <name type="scientific">Nitrospirillum iridis</name>
    <dbReference type="NCBI Taxonomy" id="765888"/>
    <lineage>
        <taxon>Bacteria</taxon>
        <taxon>Pseudomonadati</taxon>
        <taxon>Pseudomonadota</taxon>
        <taxon>Alphaproteobacteria</taxon>
        <taxon>Rhodospirillales</taxon>
        <taxon>Azospirillaceae</taxon>
        <taxon>Nitrospirillum</taxon>
    </lineage>
</organism>
<feature type="transmembrane region" description="Helical" evidence="1">
    <location>
        <begin position="172"/>
        <end position="193"/>
    </location>
</feature>
<keyword evidence="1" id="KW-0812">Transmembrane</keyword>
<sequence>MPDIHTFWSFMPRRRALSRSTLDALWSLATGLLLLAKGLWDNRALFGHDLAPLDDAAADMLLSERMHHGLLLTGHYNFIGVYHPGPFLFYIRWLFEPLAPLVGTVHLTHLIAMMALDSAFFALIAVMALRLTRDDGVGRGAVLAGLCAIPLQLSGADWYATLFIPHYLPLPTAAFILAVILLARGSAFGLVAATVLTAILVHAYIPLAPATVLIWALALARGRSERRRLLGRGFTPATWVGCAAIIGLFILPLALDAILNPPGNIVAIFQAAMTSPHTADQHPLGRAAALALGKCLLPRDFMVPLLLVGIVLAVRRRRFQRLWREILTVSALLMGLEIALLSHNAAGVRPYMLDFGAAPLLLALLLSTTMIVAEVQGLSLSGGARALPAAMPWGIAGLTLALASTTHSSTWFSKEVSPFVTAIVDRSRPGDMVTIVNERLYGWQLPLTLMVELDRTEVHSCFEHRQPQQGRRRVLAVAATRERLCAQATKPPDHVFRLDPVAPCPKAAAPSYREGEMGYRAVMAIAHQLGLLRQPPDPTGSCLDHPPDDAIILHCLEDHSCYTLAQLK</sequence>
<gene>
    <name evidence="2" type="ORF">FHS74_000394</name>
</gene>
<feature type="transmembrane region" description="Helical" evidence="1">
    <location>
        <begin position="199"/>
        <end position="221"/>
    </location>
</feature>
<accession>A0A7X0AWC4</accession>
<keyword evidence="3" id="KW-1185">Reference proteome</keyword>
<evidence type="ECO:0000256" key="1">
    <source>
        <dbReference type="SAM" id="Phobius"/>
    </source>
</evidence>
<feature type="transmembrane region" description="Helical" evidence="1">
    <location>
        <begin position="107"/>
        <end position="129"/>
    </location>
</feature>
<keyword evidence="1" id="KW-0472">Membrane</keyword>
<evidence type="ECO:0008006" key="4">
    <source>
        <dbReference type="Google" id="ProtNLM"/>
    </source>
</evidence>
<feature type="transmembrane region" description="Helical" evidence="1">
    <location>
        <begin position="233"/>
        <end position="255"/>
    </location>
</feature>
<dbReference type="RefSeq" id="WP_184796955.1">
    <property type="nucleotide sequence ID" value="NZ_JACIIZ010000001.1"/>
</dbReference>
<evidence type="ECO:0000313" key="2">
    <source>
        <dbReference type="EMBL" id="MBB6249861.1"/>
    </source>
</evidence>
<feature type="transmembrane region" description="Helical" evidence="1">
    <location>
        <begin position="326"/>
        <end position="343"/>
    </location>
</feature>
<comment type="caution">
    <text evidence="2">The sequence shown here is derived from an EMBL/GenBank/DDBJ whole genome shotgun (WGS) entry which is preliminary data.</text>
</comment>
<dbReference type="EMBL" id="JACIIZ010000001">
    <property type="protein sequence ID" value="MBB6249861.1"/>
    <property type="molecule type" value="Genomic_DNA"/>
</dbReference>
<feature type="transmembrane region" description="Helical" evidence="1">
    <location>
        <begin position="296"/>
        <end position="314"/>
    </location>
</feature>
<name>A0A7X0AWC4_9PROT</name>
<feature type="transmembrane region" description="Helical" evidence="1">
    <location>
        <begin position="76"/>
        <end position="95"/>
    </location>
</feature>
<protein>
    <recommendedName>
        <fullName evidence="4">Glycosyltransferase RgtA/B/C/D-like domain-containing protein</fullName>
    </recommendedName>
</protein>
<dbReference type="Proteomes" id="UP000539175">
    <property type="component" value="Unassembled WGS sequence"/>
</dbReference>
<reference evidence="2 3" key="1">
    <citation type="submission" date="2020-08" db="EMBL/GenBank/DDBJ databases">
        <title>Genomic Encyclopedia of Type Strains, Phase IV (KMG-IV): sequencing the most valuable type-strain genomes for metagenomic binning, comparative biology and taxonomic classification.</title>
        <authorList>
            <person name="Goeker M."/>
        </authorList>
    </citation>
    <scope>NUCLEOTIDE SEQUENCE [LARGE SCALE GENOMIC DNA]</scope>
    <source>
        <strain evidence="2 3">DSM 22198</strain>
    </source>
</reference>
<proteinExistence type="predicted"/>